<feature type="compositionally biased region" description="Pro residues" evidence="2">
    <location>
        <begin position="45"/>
        <end position="68"/>
    </location>
</feature>
<name>A0ABW4FPC6_9PSEU</name>
<dbReference type="PROSITE" id="PS51257">
    <property type="entry name" value="PROKAR_LIPOPROTEIN"/>
    <property type="match status" value="1"/>
</dbReference>
<proteinExistence type="predicted"/>
<protein>
    <submittedName>
        <fullName evidence="3">Class F sortase</fullName>
    </submittedName>
</protein>
<comment type="caution">
    <text evidence="3">The sequence shown here is derived from an EMBL/GenBank/DDBJ whole genome shotgun (WGS) entry which is preliminary data.</text>
</comment>
<dbReference type="Pfam" id="PF04203">
    <property type="entry name" value="Sortase"/>
    <property type="match status" value="1"/>
</dbReference>
<organism evidence="3 4">
    <name type="scientific">Pseudonocardia aurantiaca</name>
    <dbReference type="NCBI Taxonomy" id="75290"/>
    <lineage>
        <taxon>Bacteria</taxon>
        <taxon>Bacillati</taxon>
        <taxon>Actinomycetota</taxon>
        <taxon>Actinomycetes</taxon>
        <taxon>Pseudonocardiales</taxon>
        <taxon>Pseudonocardiaceae</taxon>
        <taxon>Pseudonocardia</taxon>
    </lineage>
</organism>
<dbReference type="InterPro" id="IPR042001">
    <property type="entry name" value="Sortase_F"/>
</dbReference>
<dbReference type="Gene3D" id="2.40.260.10">
    <property type="entry name" value="Sortase"/>
    <property type="match status" value="1"/>
</dbReference>
<dbReference type="Proteomes" id="UP001597145">
    <property type="component" value="Unassembled WGS sequence"/>
</dbReference>
<evidence type="ECO:0000313" key="3">
    <source>
        <dbReference type="EMBL" id="MFD1530857.1"/>
    </source>
</evidence>
<keyword evidence="1" id="KW-0378">Hydrolase</keyword>
<gene>
    <name evidence="3" type="ORF">ACFSCY_15535</name>
</gene>
<reference evidence="4" key="1">
    <citation type="journal article" date="2019" name="Int. J. Syst. Evol. Microbiol.">
        <title>The Global Catalogue of Microorganisms (GCM) 10K type strain sequencing project: providing services to taxonomists for standard genome sequencing and annotation.</title>
        <authorList>
            <consortium name="The Broad Institute Genomics Platform"/>
            <consortium name="The Broad Institute Genome Sequencing Center for Infectious Disease"/>
            <person name="Wu L."/>
            <person name="Ma J."/>
        </authorList>
    </citation>
    <scope>NUCLEOTIDE SEQUENCE [LARGE SCALE GENOMIC DNA]</scope>
    <source>
        <strain evidence="4">JCM 12165</strain>
    </source>
</reference>
<feature type="region of interest" description="Disordered" evidence="2">
    <location>
        <begin position="30"/>
        <end position="69"/>
    </location>
</feature>
<keyword evidence="4" id="KW-1185">Reference proteome</keyword>
<dbReference type="InterPro" id="IPR023365">
    <property type="entry name" value="Sortase_dom-sf"/>
</dbReference>
<evidence type="ECO:0000256" key="1">
    <source>
        <dbReference type="ARBA" id="ARBA00022801"/>
    </source>
</evidence>
<dbReference type="InterPro" id="IPR005754">
    <property type="entry name" value="Sortase"/>
</dbReference>
<sequence>MSGRPRRWAGAIWAVPVVLLVGCGTSLPPTAPPDHHAAPRAVVPPTGPVAEPAPDPAGPRPVPAPLSPDDPVALTVPAIDVRTGPLLALGLDPRGALEVPPDAGTAGWFTLGPTPGATGPSVIAGHVDYRGVPGVFNRLDNLVPGDEVSVTRADGTTAVFSTYSVESYPKDQFPSDRVYGNTASPELRLITCGGAFDPATGHYRDNVVAYARVVREP</sequence>
<dbReference type="SUPFAM" id="SSF63817">
    <property type="entry name" value="Sortase"/>
    <property type="match status" value="1"/>
</dbReference>
<dbReference type="CDD" id="cd05829">
    <property type="entry name" value="Sortase_F"/>
    <property type="match status" value="1"/>
</dbReference>
<accession>A0ABW4FPC6</accession>
<evidence type="ECO:0000256" key="2">
    <source>
        <dbReference type="SAM" id="MobiDB-lite"/>
    </source>
</evidence>
<dbReference type="NCBIfam" id="NF033748">
    <property type="entry name" value="class_F_sortase"/>
    <property type="match status" value="1"/>
</dbReference>
<dbReference type="EMBL" id="JBHUCP010000009">
    <property type="protein sequence ID" value="MFD1530857.1"/>
    <property type="molecule type" value="Genomic_DNA"/>
</dbReference>
<evidence type="ECO:0000313" key="4">
    <source>
        <dbReference type="Proteomes" id="UP001597145"/>
    </source>
</evidence>
<dbReference type="RefSeq" id="WP_343970764.1">
    <property type="nucleotide sequence ID" value="NZ_BAAAJG010000002.1"/>
</dbReference>